<dbReference type="EMBL" id="OC008621">
    <property type="protein sequence ID" value="CAD7267198.1"/>
    <property type="molecule type" value="Genomic_DNA"/>
</dbReference>
<name>A0A7R9B7Z3_TIMSH</name>
<reference evidence="1" key="1">
    <citation type="submission" date="2020-11" db="EMBL/GenBank/DDBJ databases">
        <authorList>
            <person name="Tran Van P."/>
        </authorList>
    </citation>
    <scope>NUCLEOTIDE SEQUENCE</scope>
</reference>
<protein>
    <submittedName>
        <fullName evidence="1">Uncharacterized protein</fullName>
    </submittedName>
</protein>
<dbReference type="AlphaFoldDB" id="A0A7R9B7Z3"/>
<sequence length="200" mass="21725">MSENCGELSKIAIVSETTAELLERRGELAPSSLSSFTTWDELAPSGLSGFTTWGELAPSGLSGFTTWGELAPSGLSGLTTWDELAPSGLSGFTTWGELAPSGLSGFTTWDELAPSSLSGFTTNRTRDERALHQAKVRTLYTRTSWFEYPLDQVARRTAPRMRTTRPGVAIKGERSIDRKGRLTGAFREIRTMRSVPETGG</sequence>
<proteinExistence type="predicted"/>
<accession>A0A7R9B7Z3</accession>
<gene>
    <name evidence="1" type="ORF">TSIB3V08_LOCUS11212</name>
</gene>
<evidence type="ECO:0000313" key="1">
    <source>
        <dbReference type="EMBL" id="CAD7267198.1"/>
    </source>
</evidence>
<organism evidence="1">
    <name type="scientific">Timema shepardi</name>
    <name type="common">Walking stick</name>
    <dbReference type="NCBI Taxonomy" id="629360"/>
    <lineage>
        <taxon>Eukaryota</taxon>
        <taxon>Metazoa</taxon>
        <taxon>Ecdysozoa</taxon>
        <taxon>Arthropoda</taxon>
        <taxon>Hexapoda</taxon>
        <taxon>Insecta</taxon>
        <taxon>Pterygota</taxon>
        <taxon>Neoptera</taxon>
        <taxon>Polyneoptera</taxon>
        <taxon>Phasmatodea</taxon>
        <taxon>Timematodea</taxon>
        <taxon>Timematoidea</taxon>
        <taxon>Timematidae</taxon>
        <taxon>Timema</taxon>
    </lineage>
</organism>